<protein>
    <recommendedName>
        <fullName evidence="4">PepSY domain-containing protein</fullName>
    </recommendedName>
</protein>
<comment type="caution">
    <text evidence="2">The sequence shown here is derived from an EMBL/GenBank/DDBJ whole genome shotgun (WGS) entry which is preliminary data.</text>
</comment>
<organism evidence="2 3">
    <name type="scientific">Polyangium spumosum</name>
    <dbReference type="NCBI Taxonomy" id="889282"/>
    <lineage>
        <taxon>Bacteria</taxon>
        <taxon>Pseudomonadati</taxon>
        <taxon>Myxococcota</taxon>
        <taxon>Polyangia</taxon>
        <taxon>Polyangiales</taxon>
        <taxon>Polyangiaceae</taxon>
        <taxon>Polyangium</taxon>
    </lineage>
</organism>
<reference evidence="2 3" key="1">
    <citation type="submission" date="2019-10" db="EMBL/GenBank/DDBJ databases">
        <title>A soil myxobacterium in the family Polyangiaceae.</title>
        <authorList>
            <person name="Li Y."/>
            <person name="Wang J."/>
        </authorList>
    </citation>
    <scope>NUCLEOTIDE SEQUENCE [LARGE SCALE GENOMIC DNA]</scope>
    <source>
        <strain evidence="2 3">DSM 14734</strain>
    </source>
</reference>
<sequence>MTKPRGFPLFASLALALLAAPAVTDAQVQQDQKMVPSPLDTGGRSLEEYLDQGKEWEVTFGSVSPEARDTIEKWARGGELDKVELYTLPDGRIFFEAHIDKDGQDLEVLVAPDGQTIAVGEDVAD</sequence>
<proteinExistence type="predicted"/>
<feature type="chain" id="PRO_5027042369" description="PepSY domain-containing protein" evidence="1">
    <location>
        <begin position="27"/>
        <end position="125"/>
    </location>
</feature>
<dbReference type="Proteomes" id="UP000440224">
    <property type="component" value="Unassembled WGS sequence"/>
</dbReference>
<dbReference type="EMBL" id="WJIE01000012">
    <property type="protein sequence ID" value="MRG96577.1"/>
    <property type="molecule type" value="Genomic_DNA"/>
</dbReference>
<feature type="signal peptide" evidence="1">
    <location>
        <begin position="1"/>
        <end position="26"/>
    </location>
</feature>
<evidence type="ECO:0008006" key="4">
    <source>
        <dbReference type="Google" id="ProtNLM"/>
    </source>
</evidence>
<accession>A0A6N7PYD6</accession>
<keyword evidence="1" id="KW-0732">Signal</keyword>
<dbReference type="RefSeq" id="WP_153823382.1">
    <property type="nucleotide sequence ID" value="NZ_WJIE01000012.1"/>
</dbReference>
<dbReference type="OrthoDB" id="9855503at2"/>
<gene>
    <name evidence="2" type="ORF">GF068_32325</name>
</gene>
<evidence type="ECO:0000313" key="3">
    <source>
        <dbReference type="Proteomes" id="UP000440224"/>
    </source>
</evidence>
<evidence type="ECO:0000313" key="2">
    <source>
        <dbReference type="EMBL" id="MRG96577.1"/>
    </source>
</evidence>
<name>A0A6N7PYD6_9BACT</name>
<dbReference type="AlphaFoldDB" id="A0A6N7PYD6"/>
<evidence type="ECO:0000256" key="1">
    <source>
        <dbReference type="SAM" id="SignalP"/>
    </source>
</evidence>
<keyword evidence="3" id="KW-1185">Reference proteome</keyword>